<accession>A0ABU2JUI6</accession>
<dbReference type="InterPro" id="IPR001611">
    <property type="entry name" value="Leu-rich_rpt"/>
</dbReference>
<protein>
    <submittedName>
        <fullName evidence="4">Ribonuclease inhibitor</fullName>
    </submittedName>
</protein>
<gene>
    <name evidence="4" type="ORF">RM844_20190</name>
</gene>
<keyword evidence="1" id="KW-0343">GTPase activation</keyword>
<name>A0ABU2JUI6_9ACTN</name>
<keyword evidence="3" id="KW-0677">Repeat</keyword>
<keyword evidence="2" id="KW-0433">Leucine-rich repeat</keyword>
<dbReference type="InterPro" id="IPR027038">
    <property type="entry name" value="RanGap"/>
</dbReference>
<evidence type="ECO:0000256" key="1">
    <source>
        <dbReference type="ARBA" id="ARBA00022468"/>
    </source>
</evidence>
<comment type="caution">
    <text evidence="4">The sequence shown here is derived from an EMBL/GenBank/DDBJ whole genome shotgun (WGS) entry which is preliminary data.</text>
</comment>
<evidence type="ECO:0000313" key="4">
    <source>
        <dbReference type="EMBL" id="MDT0268610.1"/>
    </source>
</evidence>
<evidence type="ECO:0000313" key="5">
    <source>
        <dbReference type="Proteomes" id="UP001183410"/>
    </source>
</evidence>
<dbReference type="SUPFAM" id="SSF52047">
    <property type="entry name" value="RNI-like"/>
    <property type="match status" value="1"/>
</dbReference>
<sequence length="382" mass="38752">MSGPVDLGPLLTWLRAGRATEERVDFPSGTVLPDGRLDLCKSQVGPEGAALVADALRARVDAEGRPGPIRHLLLGTDGLGDDGAAEVAARSAGTGVRTLYLGCNGITAAGACRIADQLRASPQAVAGLWLKRNPLGGRAGHAGAELVAAASELRTLDLVQTGLDATGLARLTSAVLASGHRFERLYLGGNPLGPAGAEALAPVLEAGLLDELYVSAASLGDPGARTVAEALRRAPRGRLRRLSFASSGLGAAAVTELVAAAVAADVELLDLGRVKAAAVLGAPDNRVDTEAATAIAAGLAAGPHRLRHLVLSNTGMRSVQALPLLAGAERAVTPTRFVLGKGIASSVRRRLEALSSAIPWPIVPPAVAAVRSVHRAPPPGLG</sequence>
<dbReference type="InterPro" id="IPR032675">
    <property type="entry name" value="LRR_dom_sf"/>
</dbReference>
<keyword evidence="5" id="KW-1185">Reference proteome</keyword>
<dbReference type="EMBL" id="JAVREO010000012">
    <property type="protein sequence ID" value="MDT0268610.1"/>
    <property type="molecule type" value="Genomic_DNA"/>
</dbReference>
<proteinExistence type="predicted"/>
<dbReference type="Proteomes" id="UP001183410">
    <property type="component" value="Unassembled WGS sequence"/>
</dbReference>
<evidence type="ECO:0000256" key="3">
    <source>
        <dbReference type="ARBA" id="ARBA00022737"/>
    </source>
</evidence>
<evidence type="ECO:0000256" key="2">
    <source>
        <dbReference type="ARBA" id="ARBA00022614"/>
    </source>
</evidence>
<dbReference type="SMART" id="SM00368">
    <property type="entry name" value="LRR_RI"/>
    <property type="match status" value="4"/>
</dbReference>
<dbReference type="PANTHER" id="PTHR24113">
    <property type="entry name" value="RAN GTPASE-ACTIVATING PROTEIN 1"/>
    <property type="match status" value="1"/>
</dbReference>
<reference evidence="5" key="1">
    <citation type="submission" date="2023-07" db="EMBL/GenBank/DDBJ databases">
        <title>30 novel species of actinomycetes from the DSMZ collection.</title>
        <authorList>
            <person name="Nouioui I."/>
        </authorList>
    </citation>
    <scope>NUCLEOTIDE SEQUENCE [LARGE SCALE GENOMIC DNA]</scope>
    <source>
        <strain evidence="5">DSM 44915</strain>
    </source>
</reference>
<dbReference type="PANTHER" id="PTHR24113:SF12">
    <property type="entry name" value="RAN GTPASE-ACTIVATING PROTEIN 1"/>
    <property type="match status" value="1"/>
</dbReference>
<organism evidence="4 5">
    <name type="scientific">Streptomyces chisholmiae</name>
    <dbReference type="NCBI Taxonomy" id="3075540"/>
    <lineage>
        <taxon>Bacteria</taxon>
        <taxon>Bacillati</taxon>
        <taxon>Actinomycetota</taxon>
        <taxon>Actinomycetes</taxon>
        <taxon>Kitasatosporales</taxon>
        <taxon>Streptomycetaceae</taxon>
        <taxon>Streptomyces</taxon>
    </lineage>
</organism>
<dbReference type="Gene3D" id="3.80.10.10">
    <property type="entry name" value="Ribonuclease Inhibitor"/>
    <property type="match status" value="2"/>
</dbReference>
<dbReference type="RefSeq" id="WP_311668701.1">
    <property type="nucleotide sequence ID" value="NZ_JAVREO010000012.1"/>
</dbReference>
<dbReference type="Pfam" id="PF13516">
    <property type="entry name" value="LRR_6"/>
    <property type="match status" value="1"/>
</dbReference>